<evidence type="ECO:0000313" key="5">
    <source>
        <dbReference type="EMBL" id="CAH9419093.1"/>
    </source>
</evidence>
<evidence type="ECO:0000259" key="3">
    <source>
        <dbReference type="Pfam" id="PF13556"/>
    </source>
</evidence>
<comment type="caution">
    <text evidence="5">The sequence shown here is derived from an EMBL/GenBank/DDBJ whole genome shotgun (WGS) entry which is preliminary data.</text>
</comment>
<dbReference type="PANTHER" id="PTHR33744">
    <property type="entry name" value="CARBOHYDRATE DIACID REGULATOR"/>
    <property type="match status" value="1"/>
</dbReference>
<feature type="domain" description="PucR C-terminal helix-turn-helix" evidence="3">
    <location>
        <begin position="300"/>
        <end position="355"/>
    </location>
</feature>
<evidence type="ECO:0000259" key="4">
    <source>
        <dbReference type="Pfam" id="PF17853"/>
    </source>
</evidence>
<dbReference type="Pfam" id="PF17853">
    <property type="entry name" value="GGDEF_2"/>
    <property type="match status" value="1"/>
</dbReference>
<dbReference type="InterPro" id="IPR051448">
    <property type="entry name" value="CdaR-like_regulators"/>
</dbReference>
<evidence type="ECO:0000313" key="6">
    <source>
        <dbReference type="Proteomes" id="UP001154015"/>
    </source>
</evidence>
<dbReference type="PANTHER" id="PTHR33744:SF1">
    <property type="entry name" value="DNA-BINDING TRANSCRIPTIONAL ACTIVATOR ADER"/>
    <property type="match status" value="1"/>
</dbReference>
<gene>
    <name evidence="5" type="ORF">SGL43_06147</name>
</gene>
<dbReference type="EMBL" id="CAKXYP010000022">
    <property type="protein sequence ID" value="CAH9419093.1"/>
    <property type="molecule type" value="Genomic_DNA"/>
</dbReference>
<organism evidence="5 6">
    <name type="scientific">Streptomyces globisporus</name>
    <dbReference type="NCBI Taxonomy" id="1908"/>
    <lineage>
        <taxon>Bacteria</taxon>
        <taxon>Bacillati</taxon>
        <taxon>Actinomycetota</taxon>
        <taxon>Actinomycetes</taxon>
        <taxon>Kitasatosporales</taxon>
        <taxon>Streptomycetaceae</taxon>
        <taxon>Streptomyces</taxon>
    </lineage>
</organism>
<dbReference type="InterPro" id="IPR041522">
    <property type="entry name" value="CdaR_GGDEF"/>
</dbReference>
<feature type="region of interest" description="Disordered" evidence="2">
    <location>
        <begin position="1"/>
        <end position="22"/>
    </location>
</feature>
<dbReference type="Proteomes" id="UP001154015">
    <property type="component" value="Unassembled WGS sequence"/>
</dbReference>
<feature type="compositionally biased region" description="Polar residues" evidence="2">
    <location>
        <begin position="8"/>
        <end position="22"/>
    </location>
</feature>
<dbReference type="InterPro" id="IPR025736">
    <property type="entry name" value="PucR_C-HTH_dom"/>
</dbReference>
<dbReference type="InterPro" id="IPR042070">
    <property type="entry name" value="PucR_C-HTH_sf"/>
</dbReference>
<accession>A0ABN8V9W7</accession>
<dbReference type="Pfam" id="PF13556">
    <property type="entry name" value="HTH_30"/>
    <property type="match status" value="1"/>
</dbReference>
<evidence type="ECO:0000256" key="1">
    <source>
        <dbReference type="ARBA" id="ARBA00006754"/>
    </source>
</evidence>
<sequence>MPTERGRQVTSVASGPNGSAPTRAQICPGFEALLDAVAATGRGPTEAELEELRSFGEGAAVSGATVRALVVHHLSRTRAAWPAGTTGSDSVLAAVQRAVEALCEGHERAELLAVRHQEAARREFIDDLLYGSGEPGRLAERAERLGLRFSHAHVVAVAEGPVPYTEGDAVPRLVERAVTGRFGERSILLTTKDGRLICIAPGDRRQVLTHFAKQAHAATGGGRAAIGRPHPGADGIAPSYEEALRALDLAGRLDLEDPVVHAADLLVYPVLTRGRQAMEDLVRTTLGPLLRARGGPEPHLETLAAYFDSGCVTTQAARRLSLSVRALTYRLERIHQLTGSDPADPRHRYALQTAVIGARILGWPAPRT</sequence>
<name>A0ABN8V9W7_STRGL</name>
<keyword evidence="6" id="KW-1185">Reference proteome</keyword>
<evidence type="ECO:0000256" key="2">
    <source>
        <dbReference type="SAM" id="MobiDB-lite"/>
    </source>
</evidence>
<evidence type="ECO:0008006" key="7">
    <source>
        <dbReference type="Google" id="ProtNLM"/>
    </source>
</evidence>
<comment type="similarity">
    <text evidence="1">Belongs to the CdaR family.</text>
</comment>
<feature type="domain" description="CdaR GGDEF-like" evidence="4">
    <location>
        <begin position="133"/>
        <end position="249"/>
    </location>
</feature>
<dbReference type="Gene3D" id="1.10.10.2840">
    <property type="entry name" value="PucR C-terminal helix-turn-helix domain"/>
    <property type="match status" value="1"/>
</dbReference>
<reference evidence="5" key="1">
    <citation type="submission" date="2022-03" db="EMBL/GenBank/DDBJ databases">
        <authorList>
            <person name="Leyn A S."/>
        </authorList>
    </citation>
    <scope>NUCLEOTIDE SEQUENCE</scope>
    <source>
        <strain evidence="5">Streptomyces globisporus 4-3</strain>
    </source>
</reference>
<protein>
    <recommendedName>
        <fullName evidence="7">PucR family transcriptional regulator</fullName>
    </recommendedName>
</protein>
<proteinExistence type="inferred from homology"/>